<dbReference type="Proteomes" id="UP000018852">
    <property type="component" value="Unassembled WGS sequence"/>
</dbReference>
<dbReference type="PATRIC" id="fig|1403939.3.peg.950"/>
<dbReference type="AlphaFoldDB" id="W1VDU3"/>
<organism evidence="2 3">
    <name type="scientific">Actinomyces urogenitalis DORA_12</name>
    <dbReference type="NCBI Taxonomy" id="1403939"/>
    <lineage>
        <taxon>Bacteria</taxon>
        <taxon>Bacillati</taxon>
        <taxon>Actinomycetota</taxon>
        <taxon>Actinomycetes</taxon>
        <taxon>Actinomycetales</taxon>
        <taxon>Actinomycetaceae</taxon>
        <taxon>Actinomyces</taxon>
    </lineage>
</organism>
<reference evidence="2 3" key="1">
    <citation type="submission" date="2013-12" db="EMBL/GenBank/DDBJ databases">
        <title>A Varibaculum cambriense genome reconstructed from a premature infant gut community with otherwise low bacterial novelty that shifts toward anaerobic metabolism during the third week of life.</title>
        <authorList>
            <person name="Brown C.T."/>
            <person name="Sharon I."/>
            <person name="Thomas B.C."/>
            <person name="Castelle C.J."/>
            <person name="Morowitz M.J."/>
            <person name="Banfield J.F."/>
        </authorList>
    </citation>
    <scope>NUCLEOTIDE SEQUENCE [LARGE SCALE GENOMIC DNA]</scope>
    <source>
        <strain evidence="3">DORA_12</strain>
    </source>
</reference>
<evidence type="ECO:0000313" key="2">
    <source>
        <dbReference type="EMBL" id="ETJ04137.1"/>
    </source>
</evidence>
<feature type="compositionally biased region" description="Basic and acidic residues" evidence="1">
    <location>
        <begin position="28"/>
        <end position="47"/>
    </location>
</feature>
<gene>
    <name evidence="2" type="ORF">Q605_AUC00740G0006</name>
</gene>
<name>W1VDU3_9ACTO</name>
<evidence type="ECO:0008006" key="4">
    <source>
        <dbReference type="Google" id="ProtNLM"/>
    </source>
</evidence>
<comment type="caution">
    <text evidence="2">The sequence shown here is derived from an EMBL/GenBank/DDBJ whole genome shotgun (WGS) entry which is preliminary data.</text>
</comment>
<feature type="region of interest" description="Disordered" evidence="1">
    <location>
        <begin position="18"/>
        <end position="49"/>
    </location>
</feature>
<evidence type="ECO:0000256" key="1">
    <source>
        <dbReference type="SAM" id="MobiDB-lite"/>
    </source>
</evidence>
<accession>W1VDU3</accession>
<sequence length="102" mass="10930">MTPQKLQEIAGALRTLADAIEPADEPVEEARAPEPEAEEKTEPDPERLPPLTLESVREQLSDFVKAGRSADVKSALSSLGVSKLSELEESQYAALLEAIGCA</sequence>
<evidence type="ECO:0000313" key="3">
    <source>
        <dbReference type="Proteomes" id="UP000018852"/>
    </source>
</evidence>
<proteinExistence type="predicted"/>
<dbReference type="EMBL" id="AZLV01000740">
    <property type="protein sequence ID" value="ETJ04137.1"/>
    <property type="molecule type" value="Genomic_DNA"/>
</dbReference>
<protein>
    <recommendedName>
        <fullName evidence="4">rRNA biogenesis protein rrp5</fullName>
    </recommendedName>
</protein>